<comment type="similarity">
    <text evidence="2">Belongs to the bacterial secretin family. GSP D subfamily.</text>
</comment>
<keyword evidence="8" id="KW-0472">Membrane</keyword>
<gene>
    <name evidence="15" type="ORF">FHR90_000467</name>
</gene>
<dbReference type="PRINTS" id="PR00811">
    <property type="entry name" value="BCTERIALGSPD"/>
</dbReference>
<evidence type="ECO:0000256" key="10">
    <source>
        <dbReference type="RuleBase" id="RU004004"/>
    </source>
</evidence>
<evidence type="ECO:0000256" key="6">
    <source>
        <dbReference type="ARBA" id="ARBA00022729"/>
    </source>
</evidence>
<evidence type="ECO:0000256" key="1">
    <source>
        <dbReference type="ARBA" id="ARBA00004442"/>
    </source>
</evidence>
<feature type="compositionally biased region" description="Gly residues" evidence="11">
    <location>
        <begin position="389"/>
        <end position="402"/>
    </location>
</feature>
<evidence type="ECO:0000256" key="9">
    <source>
        <dbReference type="ARBA" id="ARBA00023237"/>
    </source>
</evidence>
<evidence type="ECO:0000256" key="11">
    <source>
        <dbReference type="SAM" id="MobiDB-lite"/>
    </source>
</evidence>
<comment type="caution">
    <text evidence="15">The sequence shown here is derived from an EMBL/GenBank/DDBJ whole genome shotgun (WGS) entry which is preliminary data.</text>
</comment>
<keyword evidence="16" id="KW-1185">Reference proteome</keyword>
<dbReference type="InterPro" id="IPR050810">
    <property type="entry name" value="Bact_Secretion_Sys_Channel"/>
</dbReference>
<name>A0A839UW98_9PROT</name>
<dbReference type="GO" id="GO:0015628">
    <property type="term" value="P:protein secretion by the type II secretion system"/>
    <property type="evidence" value="ECO:0007669"/>
    <property type="project" value="InterPro"/>
</dbReference>
<evidence type="ECO:0000259" key="13">
    <source>
        <dbReference type="Pfam" id="PF03958"/>
    </source>
</evidence>
<evidence type="ECO:0000256" key="2">
    <source>
        <dbReference type="ARBA" id="ARBA00006980"/>
    </source>
</evidence>
<reference evidence="15 16" key="1">
    <citation type="submission" date="2020-08" db="EMBL/GenBank/DDBJ databases">
        <title>Genomic Encyclopedia of Type Strains, Phase III (KMG-III): the genomes of soil and plant-associated and newly described type strains.</title>
        <authorList>
            <person name="Whitman W."/>
        </authorList>
    </citation>
    <scope>NUCLEOTIDE SEQUENCE [LARGE SCALE GENOMIC DNA]</scope>
    <source>
        <strain evidence="15 16">CECT 8088</strain>
    </source>
</reference>
<dbReference type="GO" id="GO:0009279">
    <property type="term" value="C:cell outer membrane"/>
    <property type="evidence" value="ECO:0007669"/>
    <property type="project" value="UniProtKB-SubCell"/>
</dbReference>
<feature type="domain" description="NolW-like" evidence="13">
    <location>
        <begin position="339"/>
        <end position="502"/>
    </location>
</feature>
<keyword evidence="4" id="KW-1134">Transmembrane beta strand</keyword>
<sequence length="797" mass="82064">MEPIVADTSYARSRRARLRTRRAAIMLVLAPMIGGLDGCGPSRQLEPPLRPLPAPSGGNTVATPRVSGAIDLTPHEDGALLSVGRGGRAGGARAMAGGGDDDAGGAGTVNLDFADSDIRAVCAEILGNQLHVNYTIDPNVHGTATLHTTTPLRRDQLLPALRALLTQNGAALAEQDGLYRVVPAAAVTGIGGNTVGESAVALRYTSAENLARVLQPFAQNGARIVADAGTNAVVVAGDPATREALLALVRAFDVDALAGQSYALLPVESGTAKDFATALQTAFGAQKGEPLYGRVRVVPMERIDSVLITAGSPQLIEDAQRVFRLVARQRSRTVRAWHVYYLQNSRSNDIAYVLQQAFTPDNVTAQPTPTVTQASQGNALMGNAMGQNGQSGGQFGGGSGLGGGMGGSSGGLMGGLGNAGGLGGQTGNTTSSPDGNPLLGGLGGGSGSGLGGSGSGGRNGQSDTNALRIIPNPQNNAVLVYATPDENDQIEAMLRKIDITPLQVRIDATVAEVTLNDNLQYGTQFFFKSGGVNGVLSNASQSLGSSAITAAMLSTGFPGFVIGGHSGGGAPFVINALQDVTTVHVLSSPELMVVDNHPASLMVGDLVPYLTASTQSTITANAPITNSVSYQQTGVILQVTPHVNNGGLVTLDVSQTVSDVGSSTTPTTSGGQAINSPTFNERNVTSRVAVQDGDTVGLAGLIRDNVSRDNAGIPWFKDIPLLGALAGSQNNKRQRTELLVLITPHVVHDQRDAYALTEDLREQLQHAARVPDMLQNLPAGGFADPNARLRRSVGLGP</sequence>
<dbReference type="InterPro" id="IPR049371">
    <property type="entry name" value="GspD-like_N0"/>
</dbReference>
<feature type="compositionally biased region" description="Gly residues" evidence="11">
    <location>
        <begin position="438"/>
        <end position="459"/>
    </location>
</feature>
<evidence type="ECO:0000256" key="3">
    <source>
        <dbReference type="ARBA" id="ARBA00022448"/>
    </source>
</evidence>
<feature type="region of interest" description="Disordered" evidence="11">
    <location>
        <begin position="383"/>
        <end position="402"/>
    </location>
</feature>
<evidence type="ECO:0000256" key="8">
    <source>
        <dbReference type="ARBA" id="ARBA00023136"/>
    </source>
</evidence>
<keyword evidence="9" id="KW-0998">Cell outer membrane</keyword>
<accession>A0A839UW98</accession>
<evidence type="ECO:0000256" key="7">
    <source>
        <dbReference type="ARBA" id="ARBA00022927"/>
    </source>
</evidence>
<dbReference type="PANTHER" id="PTHR30332:SF25">
    <property type="entry name" value="SECRETIN XPSD"/>
    <property type="match status" value="1"/>
</dbReference>
<keyword evidence="6" id="KW-0732">Signal</keyword>
<comment type="subcellular location">
    <subcellularLocation>
        <location evidence="1 10">Cell outer membrane</location>
    </subcellularLocation>
</comment>
<dbReference type="InterPro" id="IPR004846">
    <property type="entry name" value="T2SS/T3SS_dom"/>
</dbReference>
<organism evidence="15 16">
    <name type="scientific">Endobacter medicaginis</name>
    <dbReference type="NCBI Taxonomy" id="1181271"/>
    <lineage>
        <taxon>Bacteria</taxon>
        <taxon>Pseudomonadati</taxon>
        <taxon>Pseudomonadota</taxon>
        <taxon>Alphaproteobacteria</taxon>
        <taxon>Acetobacterales</taxon>
        <taxon>Acetobacteraceae</taxon>
        <taxon>Endobacter</taxon>
    </lineage>
</organism>
<evidence type="ECO:0000259" key="12">
    <source>
        <dbReference type="Pfam" id="PF00263"/>
    </source>
</evidence>
<dbReference type="InterPro" id="IPR005644">
    <property type="entry name" value="NolW-like"/>
</dbReference>
<evidence type="ECO:0000259" key="14">
    <source>
        <dbReference type="Pfam" id="PF21305"/>
    </source>
</evidence>
<keyword evidence="3 10" id="KW-0813">Transport</keyword>
<feature type="compositionally biased region" description="Gly residues" evidence="11">
    <location>
        <begin position="416"/>
        <end position="426"/>
    </location>
</feature>
<dbReference type="Gene3D" id="3.30.1370.120">
    <property type="match status" value="2"/>
</dbReference>
<dbReference type="NCBIfam" id="TIGR02517">
    <property type="entry name" value="type_II_gspD"/>
    <property type="match status" value="1"/>
</dbReference>
<feature type="domain" description="GspD-like N0" evidence="14">
    <location>
        <begin position="111"/>
        <end position="181"/>
    </location>
</feature>
<dbReference type="AlphaFoldDB" id="A0A839UW98"/>
<evidence type="ECO:0000256" key="5">
    <source>
        <dbReference type="ARBA" id="ARBA00022692"/>
    </source>
</evidence>
<dbReference type="RefSeq" id="WP_221188193.1">
    <property type="nucleotide sequence ID" value="NZ_JACHXV010000002.1"/>
</dbReference>
<protein>
    <submittedName>
        <fullName evidence="15">General secretion pathway protein D</fullName>
    </submittedName>
</protein>
<evidence type="ECO:0000313" key="16">
    <source>
        <dbReference type="Proteomes" id="UP000557688"/>
    </source>
</evidence>
<dbReference type="InterPro" id="IPR001775">
    <property type="entry name" value="GspD/PilQ"/>
</dbReference>
<proteinExistence type="inferred from homology"/>
<dbReference type="Pfam" id="PF03958">
    <property type="entry name" value="Secretin_N"/>
    <property type="match status" value="2"/>
</dbReference>
<dbReference type="GO" id="GO:0015627">
    <property type="term" value="C:type II protein secretion system complex"/>
    <property type="evidence" value="ECO:0007669"/>
    <property type="project" value="InterPro"/>
</dbReference>
<dbReference type="EMBL" id="JACHXV010000002">
    <property type="protein sequence ID" value="MBB3172653.1"/>
    <property type="molecule type" value="Genomic_DNA"/>
</dbReference>
<feature type="domain" description="Type II/III secretion system secretin-like" evidence="12">
    <location>
        <begin position="576"/>
        <end position="747"/>
    </location>
</feature>
<dbReference type="Pfam" id="PF21305">
    <property type="entry name" value="type_II_gspD_N0"/>
    <property type="match status" value="1"/>
</dbReference>
<dbReference type="Proteomes" id="UP000557688">
    <property type="component" value="Unassembled WGS sequence"/>
</dbReference>
<feature type="region of interest" description="Disordered" evidence="11">
    <location>
        <begin position="416"/>
        <end position="469"/>
    </location>
</feature>
<dbReference type="InterPro" id="IPR013356">
    <property type="entry name" value="T2SS_GspD"/>
</dbReference>
<evidence type="ECO:0000256" key="4">
    <source>
        <dbReference type="ARBA" id="ARBA00022452"/>
    </source>
</evidence>
<evidence type="ECO:0000313" key="15">
    <source>
        <dbReference type="EMBL" id="MBB3172653.1"/>
    </source>
</evidence>
<keyword evidence="5" id="KW-0812">Transmembrane</keyword>
<dbReference type="Gene3D" id="3.55.50.30">
    <property type="match status" value="1"/>
</dbReference>
<dbReference type="InterPro" id="IPR038591">
    <property type="entry name" value="NolW-like_sf"/>
</dbReference>
<dbReference type="PANTHER" id="PTHR30332">
    <property type="entry name" value="PROBABLE GENERAL SECRETION PATHWAY PROTEIN D"/>
    <property type="match status" value="1"/>
</dbReference>
<feature type="domain" description="NolW-like" evidence="13">
    <location>
        <begin position="200"/>
        <end position="255"/>
    </location>
</feature>
<dbReference type="Pfam" id="PF00263">
    <property type="entry name" value="Secretin"/>
    <property type="match status" value="1"/>
</dbReference>
<keyword evidence="7" id="KW-0653">Protein transport</keyword>